<gene>
    <name evidence="2" type="ORF">S01H1_79673</name>
</gene>
<comment type="caution">
    <text evidence="2">The sequence shown here is derived from an EMBL/GenBank/DDBJ whole genome shotgun (WGS) entry which is preliminary data.</text>
</comment>
<evidence type="ECO:0000256" key="1">
    <source>
        <dbReference type="SAM" id="MobiDB-lite"/>
    </source>
</evidence>
<feature type="non-terminal residue" evidence="2">
    <location>
        <position position="223"/>
    </location>
</feature>
<accession>X0YY77</accession>
<sequence>SDEMQKQKSLVFVDRQGLEGDQGETGEDGEDELNTGPMGIKGEQGLNAAFPGTLAFNGANFDTINADKAIVKIDAEESEEGNFLILTRANLGNPLATPNTIQPSDIFSPWLVVPSLKEEDIISRKSILSSDCKFGCGVGTSSIYYTDITTLLDTIEGRFDELVLELKAEKEKLVKYWLRVMRTVFAVQKDAICCALENCKKRTKNEFDRRFFEGIRIQAANSD</sequence>
<feature type="region of interest" description="Disordered" evidence="1">
    <location>
        <begin position="1"/>
        <end position="36"/>
    </location>
</feature>
<name>X0YY77_9ZZZZ</name>
<protein>
    <submittedName>
        <fullName evidence="2">Uncharacterized protein</fullName>
    </submittedName>
</protein>
<feature type="non-terminal residue" evidence="2">
    <location>
        <position position="1"/>
    </location>
</feature>
<evidence type="ECO:0000313" key="2">
    <source>
        <dbReference type="EMBL" id="GAG53208.1"/>
    </source>
</evidence>
<dbReference type="AlphaFoldDB" id="X0YY77"/>
<dbReference type="EMBL" id="BARS01053736">
    <property type="protein sequence ID" value="GAG53208.1"/>
    <property type="molecule type" value="Genomic_DNA"/>
</dbReference>
<organism evidence="2">
    <name type="scientific">marine sediment metagenome</name>
    <dbReference type="NCBI Taxonomy" id="412755"/>
    <lineage>
        <taxon>unclassified sequences</taxon>
        <taxon>metagenomes</taxon>
        <taxon>ecological metagenomes</taxon>
    </lineage>
</organism>
<reference evidence="2" key="1">
    <citation type="journal article" date="2014" name="Front. Microbiol.">
        <title>High frequency of phylogenetically diverse reductive dehalogenase-homologous genes in deep subseafloor sedimentary metagenomes.</title>
        <authorList>
            <person name="Kawai M."/>
            <person name="Futagami T."/>
            <person name="Toyoda A."/>
            <person name="Takaki Y."/>
            <person name="Nishi S."/>
            <person name="Hori S."/>
            <person name="Arai W."/>
            <person name="Tsubouchi T."/>
            <person name="Morono Y."/>
            <person name="Uchiyama I."/>
            <person name="Ito T."/>
            <person name="Fujiyama A."/>
            <person name="Inagaki F."/>
            <person name="Takami H."/>
        </authorList>
    </citation>
    <scope>NUCLEOTIDE SEQUENCE</scope>
    <source>
        <strain evidence="2">Expedition CK06-06</strain>
    </source>
</reference>
<proteinExistence type="predicted"/>
<feature type="compositionally biased region" description="Acidic residues" evidence="1">
    <location>
        <begin position="21"/>
        <end position="33"/>
    </location>
</feature>